<dbReference type="Proteomes" id="UP000095287">
    <property type="component" value="Unplaced"/>
</dbReference>
<reference evidence="3" key="1">
    <citation type="submission" date="2016-11" db="UniProtKB">
        <authorList>
            <consortium name="WormBaseParasite"/>
        </authorList>
    </citation>
    <scope>IDENTIFICATION</scope>
</reference>
<proteinExistence type="predicted"/>
<accession>A0A1I7Y5Q3</accession>
<dbReference type="AlphaFoldDB" id="A0A1I7Y5Q3"/>
<evidence type="ECO:0000256" key="1">
    <source>
        <dbReference type="SAM" id="MobiDB-lite"/>
    </source>
</evidence>
<keyword evidence="2" id="KW-1185">Reference proteome</keyword>
<feature type="region of interest" description="Disordered" evidence="1">
    <location>
        <begin position="27"/>
        <end position="58"/>
    </location>
</feature>
<organism evidence="2 3">
    <name type="scientific">Steinernema glaseri</name>
    <dbReference type="NCBI Taxonomy" id="37863"/>
    <lineage>
        <taxon>Eukaryota</taxon>
        <taxon>Metazoa</taxon>
        <taxon>Ecdysozoa</taxon>
        <taxon>Nematoda</taxon>
        <taxon>Chromadorea</taxon>
        <taxon>Rhabditida</taxon>
        <taxon>Tylenchina</taxon>
        <taxon>Panagrolaimomorpha</taxon>
        <taxon>Strongyloidoidea</taxon>
        <taxon>Steinernematidae</taxon>
        <taxon>Steinernema</taxon>
    </lineage>
</organism>
<dbReference type="WBParaSite" id="L893_g12933.t1">
    <property type="protein sequence ID" value="L893_g12933.t1"/>
    <property type="gene ID" value="L893_g12933"/>
</dbReference>
<evidence type="ECO:0000313" key="3">
    <source>
        <dbReference type="WBParaSite" id="L893_g12933.t1"/>
    </source>
</evidence>
<protein>
    <submittedName>
        <fullName evidence="3">Uncharacterized protein</fullName>
    </submittedName>
</protein>
<sequence>MCSTQHELSIRSLSLRRQNTATHNINKHASAAGLLPQQGAAERRDTWPRLPGNTDSFAETKSDLVGAAFRPQPSTACF</sequence>
<name>A0A1I7Y5Q3_9BILA</name>
<evidence type="ECO:0000313" key="2">
    <source>
        <dbReference type="Proteomes" id="UP000095287"/>
    </source>
</evidence>